<accession>A0A0E9QMQ9</accession>
<dbReference type="AlphaFoldDB" id="A0A0E9QMQ9"/>
<reference evidence="1" key="1">
    <citation type="submission" date="2014-11" db="EMBL/GenBank/DDBJ databases">
        <authorList>
            <person name="Amaro Gonzalez C."/>
        </authorList>
    </citation>
    <scope>NUCLEOTIDE SEQUENCE</scope>
</reference>
<sequence>MTIMDKYCHKKINDKHFSFVKLIKFSYITPFKTTNNVSYLYGSH</sequence>
<proteinExistence type="predicted"/>
<reference evidence="1" key="2">
    <citation type="journal article" date="2015" name="Fish Shellfish Immunol.">
        <title>Early steps in the European eel (Anguilla anguilla)-Vibrio vulnificus interaction in the gills: Role of the RtxA13 toxin.</title>
        <authorList>
            <person name="Callol A."/>
            <person name="Pajuelo D."/>
            <person name="Ebbesson L."/>
            <person name="Teles M."/>
            <person name="MacKenzie S."/>
            <person name="Amaro C."/>
        </authorList>
    </citation>
    <scope>NUCLEOTIDE SEQUENCE</scope>
</reference>
<name>A0A0E9QMQ9_ANGAN</name>
<evidence type="ECO:0000313" key="1">
    <source>
        <dbReference type="EMBL" id="JAH18104.1"/>
    </source>
</evidence>
<protein>
    <submittedName>
        <fullName evidence="1">Uncharacterized protein</fullName>
    </submittedName>
</protein>
<organism evidence="1">
    <name type="scientific">Anguilla anguilla</name>
    <name type="common">European freshwater eel</name>
    <name type="synonym">Muraena anguilla</name>
    <dbReference type="NCBI Taxonomy" id="7936"/>
    <lineage>
        <taxon>Eukaryota</taxon>
        <taxon>Metazoa</taxon>
        <taxon>Chordata</taxon>
        <taxon>Craniata</taxon>
        <taxon>Vertebrata</taxon>
        <taxon>Euteleostomi</taxon>
        <taxon>Actinopterygii</taxon>
        <taxon>Neopterygii</taxon>
        <taxon>Teleostei</taxon>
        <taxon>Anguilliformes</taxon>
        <taxon>Anguillidae</taxon>
        <taxon>Anguilla</taxon>
    </lineage>
</organism>
<dbReference type="EMBL" id="GBXM01090473">
    <property type="protein sequence ID" value="JAH18104.1"/>
    <property type="molecule type" value="Transcribed_RNA"/>
</dbReference>